<comment type="caution">
    <text evidence="10">The sequence shown here is derived from an EMBL/GenBank/DDBJ whole genome shotgun (WGS) entry which is preliminary data.</text>
</comment>
<dbReference type="EMBL" id="JAPMSZ010000003">
    <property type="protein sequence ID" value="KAJ5110365.1"/>
    <property type="molecule type" value="Genomic_DNA"/>
</dbReference>
<keyword evidence="4 7" id="KW-0862">Zinc</keyword>
<feature type="binding site" evidence="7">
    <location>
        <position position="36"/>
    </location>
    <ligand>
        <name>Zn(2+)</name>
        <dbReference type="ChEBI" id="CHEBI:29105"/>
    </ligand>
</feature>
<evidence type="ECO:0000256" key="1">
    <source>
        <dbReference type="ARBA" id="ARBA00006217"/>
    </source>
</evidence>
<organism evidence="10 12">
    <name type="scientific">Penicillium alfredii</name>
    <dbReference type="NCBI Taxonomy" id="1506179"/>
    <lineage>
        <taxon>Eukaryota</taxon>
        <taxon>Fungi</taxon>
        <taxon>Dikarya</taxon>
        <taxon>Ascomycota</taxon>
        <taxon>Pezizomycotina</taxon>
        <taxon>Eurotiomycetes</taxon>
        <taxon>Eurotiomycetidae</taxon>
        <taxon>Eurotiales</taxon>
        <taxon>Aspergillaceae</taxon>
        <taxon>Penicillium</taxon>
    </lineage>
</organism>
<keyword evidence="12" id="KW-1185">Reference proteome</keyword>
<reference evidence="10" key="2">
    <citation type="journal article" date="2023" name="IMA Fungus">
        <title>Comparative genomic study of the Penicillium genus elucidates a diverse pangenome and 15 lateral gene transfer events.</title>
        <authorList>
            <person name="Petersen C."/>
            <person name="Sorensen T."/>
            <person name="Nielsen M.R."/>
            <person name="Sondergaard T.E."/>
            <person name="Sorensen J.L."/>
            <person name="Fitzpatrick D.A."/>
            <person name="Frisvad J.C."/>
            <person name="Nielsen K.L."/>
        </authorList>
    </citation>
    <scope>NUCLEOTIDE SEQUENCE</scope>
    <source>
        <strain evidence="10">IBT 34128</strain>
    </source>
</reference>
<dbReference type="AlphaFoldDB" id="A0A9W9G423"/>
<dbReference type="EMBL" id="JAPMSZ010000002">
    <property type="protein sequence ID" value="KAJ5111664.1"/>
    <property type="molecule type" value="Genomic_DNA"/>
</dbReference>
<evidence type="ECO:0000256" key="3">
    <source>
        <dbReference type="ARBA" id="ARBA00022723"/>
    </source>
</evidence>
<comment type="cofactor">
    <cofactor evidence="7">
        <name>Zn(2+)</name>
        <dbReference type="ChEBI" id="CHEBI:29105"/>
    </cofactor>
    <text evidence="7">Binds 1 zinc ion per subunit.</text>
</comment>
<feature type="binding site" evidence="7">
    <location>
        <position position="93"/>
    </location>
    <ligand>
        <name>Zn(2+)</name>
        <dbReference type="ChEBI" id="CHEBI:29105"/>
    </ligand>
</feature>
<dbReference type="Gene3D" id="3.40.1050.10">
    <property type="entry name" value="Carbonic anhydrase"/>
    <property type="match status" value="1"/>
</dbReference>
<dbReference type="GO" id="GO:0071244">
    <property type="term" value="P:cellular response to carbon dioxide"/>
    <property type="evidence" value="ECO:0007669"/>
    <property type="project" value="TreeGrafter"/>
</dbReference>
<feature type="binding site" evidence="7">
    <location>
        <position position="90"/>
    </location>
    <ligand>
        <name>Zn(2+)</name>
        <dbReference type="ChEBI" id="CHEBI:29105"/>
    </ligand>
</feature>
<evidence type="ECO:0000313" key="9">
    <source>
        <dbReference type="EMBL" id="KAJ5110365.1"/>
    </source>
</evidence>
<proteinExistence type="inferred from homology"/>
<accession>A0A9W9G423</accession>
<dbReference type="Pfam" id="PF00484">
    <property type="entry name" value="Pro_CA"/>
    <property type="match status" value="1"/>
</dbReference>
<keyword evidence="3 7" id="KW-0479">Metal-binding</keyword>
<evidence type="ECO:0000256" key="5">
    <source>
        <dbReference type="ARBA" id="ARBA00023239"/>
    </source>
</evidence>
<dbReference type="GO" id="GO:0034599">
    <property type="term" value="P:cellular response to oxidative stress"/>
    <property type="evidence" value="ECO:0007669"/>
    <property type="project" value="TreeGrafter"/>
</dbReference>
<sequence length="186" mass="20887">MSEKRLKRAATEPLEANYIPSLQQAPRQVLWIGCSDSDSKDSTVLNLLDDELLVLRNIGGMIIDGDLSCETTIKHAVVDLQVKHIVVCGHYGCRIVKAASREGLQGPWLSKLSALHSAHEEDINQLPALERDRSFVELNILDQLRSLRKFPEVTDAIRLGRLHIHGLVYDSETDKAYRLSEGQQNH</sequence>
<comment type="function">
    <text evidence="8">Reversible hydration of carbon dioxide.</text>
</comment>
<evidence type="ECO:0000256" key="2">
    <source>
        <dbReference type="ARBA" id="ARBA00012925"/>
    </source>
</evidence>
<protein>
    <recommendedName>
        <fullName evidence="2 8">Carbonic anhydrase</fullName>
        <ecNumber evidence="2 8">4.2.1.1</ecNumber>
    </recommendedName>
    <alternativeName>
        <fullName evidence="8">Carbonate dehydratase</fullName>
    </alternativeName>
</protein>
<dbReference type="GO" id="GO:0004089">
    <property type="term" value="F:carbonate dehydratase activity"/>
    <property type="evidence" value="ECO:0007669"/>
    <property type="project" value="UniProtKB-UniRule"/>
</dbReference>
<dbReference type="SMART" id="SM00947">
    <property type="entry name" value="Pro_CA"/>
    <property type="match status" value="1"/>
</dbReference>
<dbReference type="RefSeq" id="XP_056515143.1">
    <property type="nucleotide sequence ID" value="XM_056651876.1"/>
</dbReference>
<dbReference type="InterPro" id="IPR036874">
    <property type="entry name" value="Carbonic_anhydrase_sf"/>
</dbReference>
<comment type="similarity">
    <text evidence="1 8">Belongs to the beta-class carbonic anhydrase family.</text>
</comment>
<dbReference type="OrthoDB" id="10248475at2759"/>
<dbReference type="EC" id="4.2.1.1" evidence="2 8"/>
<comment type="catalytic activity">
    <reaction evidence="6 8">
        <text>hydrogencarbonate + H(+) = CO2 + H2O</text>
        <dbReference type="Rhea" id="RHEA:10748"/>
        <dbReference type="ChEBI" id="CHEBI:15377"/>
        <dbReference type="ChEBI" id="CHEBI:15378"/>
        <dbReference type="ChEBI" id="CHEBI:16526"/>
        <dbReference type="ChEBI" id="CHEBI:17544"/>
        <dbReference type="EC" id="4.2.1.1"/>
    </reaction>
</comment>
<feature type="binding site" evidence="7">
    <location>
        <position position="34"/>
    </location>
    <ligand>
        <name>Zn(2+)</name>
        <dbReference type="ChEBI" id="CHEBI:29105"/>
    </ligand>
</feature>
<dbReference type="EMBL" id="JAPMSZ010000002">
    <property type="protein sequence ID" value="KAJ5111950.1"/>
    <property type="molecule type" value="Genomic_DNA"/>
</dbReference>
<dbReference type="GO" id="GO:0005737">
    <property type="term" value="C:cytoplasm"/>
    <property type="evidence" value="ECO:0007669"/>
    <property type="project" value="TreeGrafter"/>
</dbReference>
<evidence type="ECO:0000313" key="10">
    <source>
        <dbReference type="EMBL" id="KAJ5111664.1"/>
    </source>
</evidence>
<dbReference type="Proteomes" id="UP001141434">
    <property type="component" value="Unassembled WGS sequence"/>
</dbReference>
<evidence type="ECO:0000256" key="4">
    <source>
        <dbReference type="ARBA" id="ARBA00022833"/>
    </source>
</evidence>
<dbReference type="SUPFAM" id="SSF53056">
    <property type="entry name" value="beta-carbonic anhydrase, cab"/>
    <property type="match status" value="1"/>
</dbReference>
<evidence type="ECO:0000313" key="11">
    <source>
        <dbReference type="EMBL" id="KAJ5111950.1"/>
    </source>
</evidence>
<evidence type="ECO:0000256" key="6">
    <source>
        <dbReference type="ARBA" id="ARBA00048348"/>
    </source>
</evidence>
<dbReference type="InterPro" id="IPR001765">
    <property type="entry name" value="Carbonic_anhydrase"/>
</dbReference>
<evidence type="ECO:0000256" key="7">
    <source>
        <dbReference type="PIRSR" id="PIRSR601765-1"/>
    </source>
</evidence>
<keyword evidence="5 8" id="KW-0456">Lyase</keyword>
<dbReference type="GeneID" id="81391044"/>
<evidence type="ECO:0000256" key="8">
    <source>
        <dbReference type="RuleBase" id="RU003956"/>
    </source>
</evidence>
<gene>
    <name evidence="10" type="ORF">NUU61_001294</name>
    <name evidence="11" type="ORF">NUU61_001580</name>
    <name evidence="9" type="ORF">NUU61_001622</name>
</gene>
<dbReference type="GO" id="GO:0008270">
    <property type="term" value="F:zinc ion binding"/>
    <property type="evidence" value="ECO:0007669"/>
    <property type="project" value="UniProtKB-UniRule"/>
</dbReference>
<name>A0A9W9G423_9EURO</name>
<reference evidence="10" key="1">
    <citation type="submission" date="2022-11" db="EMBL/GenBank/DDBJ databases">
        <authorList>
            <person name="Petersen C."/>
        </authorList>
    </citation>
    <scope>NUCLEOTIDE SEQUENCE</scope>
    <source>
        <strain evidence="10">IBT 34128</strain>
    </source>
</reference>
<dbReference type="PANTHER" id="PTHR11002:SF76">
    <property type="entry name" value="CARBONIC ANHYDRASE"/>
    <property type="match status" value="1"/>
</dbReference>
<dbReference type="PANTHER" id="PTHR11002">
    <property type="entry name" value="CARBONIC ANHYDRASE"/>
    <property type="match status" value="1"/>
</dbReference>
<evidence type="ECO:0000313" key="12">
    <source>
        <dbReference type="Proteomes" id="UP001141434"/>
    </source>
</evidence>